<dbReference type="Proteomes" id="UP001523550">
    <property type="component" value="Unassembled WGS sequence"/>
</dbReference>
<proteinExistence type="predicted"/>
<keyword evidence="1" id="KW-0732">Signal</keyword>
<dbReference type="InterPro" id="IPR018247">
    <property type="entry name" value="EF_Hand_1_Ca_BS"/>
</dbReference>
<evidence type="ECO:0000313" key="2">
    <source>
        <dbReference type="EMBL" id="MCP1727030.1"/>
    </source>
</evidence>
<comment type="caution">
    <text evidence="2">The sequence shown here is derived from an EMBL/GenBank/DDBJ whole genome shotgun (WGS) entry which is preliminary data.</text>
</comment>
<evidence type="ECO:0000313" key="3">
    <source>
        <dbReference type="Proteomes" id="UP001523550"/>
    </source>
</evidence>
<name>A0ABT1G7V6_9GAMM</name>
<dbReference type="EMBL" id="JALJYF010000001">
    <property type="protein sequence ID" value="MCP1727030.1"/>
    <property type="molecule type" value="Genomic_DNA"/>
</dbReference>
<protein>
    <recommendedName>
        <fullName evidence="4">EF-hand domain-containing protein</fullName>
    </recommendedName>
</protein>
<reference evidence="2 3" key="1">
    <citation type="submission" date="2022-03" db="EMBL/GenBank/DDBJ databases">
        <title>Genomic Encyclopedia of Type Strains, Phase III (KMG-III): the genomes of soil and plant-associated and newly described type strains.</title>
        <authorList>
            <person name="Whitman W."/>
        </authorList>
    </citation>
    <scope>NUCLEOTIDE SEQUENCE [LARGE SCALE GENOMIC DNA]</scope>
    <source>
        <strain evidence="2 3">BSker1</strain>
    </source>
</reference>
<feature type="signal peptide" evidence="1">
    <location>
        <begin position="1"/>
        <end position="22"/>
    </location>
</feature>
<feature type="chain" id="PRO_5047175252" description="EF-hand domain-containing protein" evidence="1">
    <location>
        <begin position="23"/>
        <end position="85"/>
    </location>
</feature>
<organism evidence="2 3">
    <name type="scientific">Natronospira proteinivora</name>
    <dbReference type="NCBI Taxonomy" id="1807133"/>
    <lineage>
        <taxon>Bacteria</taxon>
        <taxon>Pseudomonadati</taxon>
        <taxon>Pseudomonadota</taxon>
        <taxon>Gammaproteobacteria</taxon>
        <taxon>Natronospirales</taxon>
        <taxon>Natronospiraceae</taxon>
        <taxon>Natronospira</taxon>
    </lineage>
</organism>
<accession>A0ABT1G7V6</accession>
<evidence type="ECO:0008006" key="4">
    <source>
        <dbReference type="Google" id="ProtNLM"/>
    </source>
</evidence>
<dbReference type="RefSeq" id="WP_253446255.1">
    <property type="nucleotide sequence ID" value="NZ_JALJYF010000001.1"/>
</dbReference>
<gene>
    <name evidence="2" type="ORF">J2T60_000995</name>
</gene>
<keyword evidence="3" id="KW-1185">Reference proteome</keyword>
<sequence>MDKKLLIGLGASLVLLAGGAIASEPEERERVPSFEELDRDGNGYLSESEVSGVPCLHDNFDRIQPENEEGMNRQEYRQGVAQFCK</sequence>
<dbReference type="PROSITE" id="PS00018">
    <property type="entry name" value="EF_HAND_1"/>
    <property type="match status" value="1"/>
</dbReference>
<evidence type="ECO:0000256" key="1">
    <source>
        <dbReference type="SAM" id="SignalP"/>
    </source>
</evidence>